<dbReference type="Proteomes" id="UP001497444">
    <property type="component" value="Chromosome 9"/>
</dbReference>
<proteinExistence type="predicted"/>
<evidence type="ECO:0000313" key="2">
    <source>
        <dbReference type="Proteomes" id="UP001497444"/>
    </source>
</evidence>
<name>A0ABP0XI24_9BRYO</name>
<evidence type="ECO:0000313" key="1">
    <source>
        <dbReference type="EMBL" id="CAK9278784.1"/>
    </source>
</evidence>
<protein>
    <submittedName>
        <fullName evidence="1">Uncharacterized protein</fullName>
    </submittedName>
</protein>
<gene>
    <name evidence="1" type="ORF">CSSPJE1EN1_LOCUS24262</name>
</gene>
<organism evidence="1 2">
    <name type="scientific">Sphagnum jensenii</name>
    <dbReference type="NCBI Taxonomy" id="128206"/>
    <lineage>
        <taxon>Eukaryota</taxon>
        <taxon>Viridiplantae</taxon>
        <taxon>Streptophyta</taxon>
        <taxon>Embryophyta</taxon>
        <taxon>Bryophyta</taxon>
        <taxon>Sphagnophytina</taxon>
        <taxon>Sphagnopsida</taxon>
        <taxon>Sphagnales</taxon>
        <taxon>Sphagnaceae</taxon>
        <taxon>Sphagnum</taxon>
    </lineage>
</organism>
<reference evidence="1" key="1">
    <citation type="submission" date="2024-02" db="EMBL/GenBank/DDBJ databases">
        <authorList>
            <consortium name="ELIXIR-Norway"/>
            <consortium name="Elixir Norway"/>
        </authorList>
    </citation>
    <scope>NUCLEOTIDE SEQUENCE</scope>
</reference>
<dbReference type="EMBL" id="OZ020104">
    <property type="protein sequence ID" value="CAK9278784.1"/>
    <property type="molecule type" value="Genomic_DNA"/>
</dbReference>
<keyword evidence="2" id="KW-1185">Reference proteome</keyword>
<sequence>MFPSIHHLCQKQSHEKKRWSSLDYWNCKLLDQDYTLNLTRQEEAPHCCAIQSLKEHFQRGPKVSQSQQVSA</sequence>
<accession>A0ABP0XI24</accession>